<organism evidence="3">
    <name type="scientific">candidate division TA06 bacterium ADurb.Bin417</name>
    <dbReference type="NCBI Taxonomy" id="1852828"/>
    <lineage>
        <taxon>Bacteria</taxon>
        <taxon>Bacteria division TA06</taxon>
    </lineage>
</organism>
<evidence type="ECO:0000259" key="1">
    <source>
        <dbReference type="Pfam" id="PF06230"/>
    </source>
</evidence>
<dbReference type="PANTHER" id="PTHR39962:SF1">
    <property type="entry name" value="LPXI FAMILY PROTEIN"/>
    <property type="match status" value="1"/>
</dbReference>
<dbReference type="Pfam" id="PF06230">
    <property type="entry name" value="LpxI_C"/>
    <property type="match status" value="1"/>
</dbReference>
<comment type="caution">
    <text evidence="3">The sequence shown here is derived from an EMBL/GenBank/DDBJ whole genome shotgun (WGS) entry which is preliminary data.</text>
</comment>
<sequence length="264" mass="29270">MKKIGLIAGNGKLPLVFLERARREDYRVYTLALKGEADRRVSSLSTRCLPLPIGNLQRGINFFLGNDVEEAVMIGQVRHHRLLRKERLDPLLADLLAGLPDWRTGTLLQALIRQFVDRGIHFLPSTFLLDELLLPAGCHYGPTLTRREELDLILGRQVAEALALLDVGLTAVVKDGIVLALEAIEGTDRTIRRAGRFTRGAVVVKVSRPNQDMRFDLPVVGPRTIRTLQNSDGRVLGISSGTLVLEKEKVTARAEELGISLVTF</sequence>
<reference evidence="3" key="1">
    <citation type="submission" date="2017-02" db="EMBL/GenBank/DDBJ databases">
        <title>Delving into the versatile metabolic prowess of the omnipresent phylum Bacteroidetes.</title>
        <authorList>
            <person name="Nobu M.K."/>
            <person name="Mei R."/>
            <person name="Narihiro T."/>
            <person name="Kuroda K."/>
            <person name="Liu W.-T."/>
        </authorList>
    </citation>
    <scope>NUCLEOTIDE SEQUENCE</scope>
    <source>
        <strain evidence="3">ADurb.Bin417</strain>
    </source>
</reference>
<dbReference type="Gene3D" id="3.40.140.80">
    <property type="match status" value="1"/>
</dbReference>
<dbReference type="InterPro" id="IPR053174">
    <property type="entry name" value="LpxI"/>
</dbReference>
<protein>
    <recommendedName>
        <fullName evidence="4">UDP-2,3-diacylglucosamine pyrophosphatase LpxI</fullName>
    </recommendedName>
</protein>
<dbReference type="EMBL" id="MWAK01000037">
    <property type="protein sequence ID" value="OPZ93224.1"/>
    <property type="molecule type" value="Genomic_DNA"/>
</dbReference>
<evidence type="ECO:0000259" key="2">
    <source>
        <dbReference type="Pfam" id="PF17930"/>
    </source>
</evidence>
<dbReference type="Pfam" id="PF17930">
    <property type="entry name" value="LpxI_N"/>
    <property type="match status" value="1"/>
</dbReference>
<feature type="domain" description="LpxI C-terminal" evidence="1">
    <location>
        <begin position="136"/>
        <end position="262"/>
    </location>
</feature>
<dbReference type="AlphaFoldDB" id="A0A1V5MJ06"/>
<dbReference type="Gene3D" id="3.40.50.20">
    <property type="match status" value="1"/>
</dbReference>
<dbReference type="InterPro" id="IPR043167">
    <property type="entry name" value="LpxI_C_sf"/>
</dbReference>
<feature type="domain" description="LpxI N-terminal" evidence="2">
    <location>
        <begin position="3"/>
        <end position="132"/>
    </location>
</feature>
<name>A0A1V5MJ06_UNCT6</name>
<accession>A0A1V5MJ06</accession>
<dbReference type="Proteomes" id="UP000485484">
    <property type="component" value="Unassembled WGS sequence"/>
</dbReference>
<dbReference type="InterPro" id="IPR010415">
    <property type="entry name" value="LpxI_C"/>
</dbReference>
<dbReference type="InterPro" id="IPR041255">
    <property type="entry name" value="LpxI_N"/>
</dbReference>
<proteinExistence type="predicted"/>
<gene>
    <name evidence="3" type="ORF">BWY73_00432</name>
</gene>
<dbReference type="PANTHER" id="PTHR39962">
    <property type="entry name" value="BLL4848 PROTEIN"/>
    <property type="match status" value="1"/>
</dbReference>
<evidence type="ECO:0000313" key="3">
    <source>
        <dbReference type="EMBL" id="OPZ93224.1"/>
    </source>
</evidence>
<evidence type="ECO:0008006" key="4">
    <source>
        <dbReference type="Google" id="ProtNLM"/>
    </source>
</evidence>